<dbReference type="InterPro" id="IPR012683">
    <property type="entry name" value="CHP02302_TM"/>
</dbReference>
<feature type="transmembrane region" description="Helical" evidence="3">
    <location>
        <begin position="64"/>
        <end position="84"/>
    </location>
</feature>
<dbReference type="EMBL" id="JAOYFC010000001">
    <property type="protein sequence ID" value="MCV6823294.1"/>
    <property type="molecule type" value="Genomic_DNA"/>
</dbReference>
<evidence type="ECO:0000313" key="5">
    <source>
        <dbReference type="Proteomes" id="UP001208041"/>
    </source>
</evidence>
<keyword evidence="3" id="KW-0812">Transmembrane</keyword>
<organism evidence="4 5">
    <name type="scientific">Halocynthiibacter halioticoli</name>
    <dbReference type="NCBI Taxonomy" id="2986804"/>
    <lineage>
        <taxon>Bacteria</taxon>
        <taxon>Pseudomonadati</taxon>
        <taxon>Pseudomonadota</taxon>
        <taxon>Alphaproteobacteria</taxon>
        <taxon>Rhodobacterales</taxon>
        <taxon>Paracoccaceae</taxon>
        <taxon>Halocynthiibacter</taxon>
    </lineage>
</organism>
<keyword evidence="5" id="KW-1185">Reference proteome</keyword>
<feature type="compositionally biased region" description="Basic and acidic residues" evidence="2">
    <location>
        <begin position="696"/>
        <end position="718"/>
    </location>
</feature>
<feature type="region of interest" description="Disordered" evidence="2">
    <location>
        <begin position="645"/>
        <end position="762"/>
    </location>
</feature>
<evidence type="ECO:0000313" key="4">
    <source>
        <dbReference type="EMBL" id="MCV6823294.1"/>
    </source>
</evidence>
<dbReference type="AlphaFoldDB" id="A0AAE3IX21"/>
<dbReference type="Pfam" id="PF13779">
    <property type="entry name" value="DUF4175"/>
    <property type="match status" value="1"/>
</dbReference>
<sequence>MKQSHAPKRAQHSVLKALRWRLRWTWVGMCADALLQAFWPLVSLVLLVTGLGLLGVSAMLPETVFLIGAGIVALLGLILLVVGVRAFKPPSRRAALDRLDETLQGRPLAALTDSQTIGADDPASKAVWQTHLARMSIVARQARVPLPDLRLADKDPYALRLIAVLVFAVAVFFGSFGNLTTVPVTRGAMVSGPIASGAKWEGWIQPPRYTGLPNLYLNDLIGEEALEVAQGSLIQLRLYDQDGGVRITHSLDETGQDGATENSDFVVSRSGLLEVYGDFPARWDITMLPDQTPIIILPETAETTLDGELAQTFHGIDDFGVLRGSVDVELDLAAVDRRYGRMVEPDPFEIETYDLPMPLTRWRDDFEDVFAEDFAAHPWAGLPVRLAYSVEDGLGQLGQEFVAMSLPKRTFFNPLASAVAELRRDLLWARVNGPMVAQVLRAVSNLPEEMDVDSSGFLMLKAALAELETANADGLDEAEQESIASALWDVALRLEEGGLDDAKARLERARQRLSEAMERGAGEEEIAELMEELRDAMDDYMRQLAENAPNAEDQQTAQNDQGQEVTQDEIDALLEQIEALMEEGRMAEAQQLLDMLLEMMENMQIAQGQGEGRGQTPSDRAMDALEDTLREQQELSDEAFRELQESYNPSNPNGQQQGQSEQQGQAPGDGGGESRSEGGDSDDGEAGSRDGGGGEGDDRGQGGGSLEDRQRALTDALRDQQSGGAGSGNDTVEDAMRRAERAMDEAGDALGESNIPGALNRQAEAIDALRDGLRELGEARAENGQGSQNGQAGRSAQNEGNNSGDPLGRTPGTRGGVGSDGEFANDPDAYERARDLMDEIQRRYQDQSRPQIERDYLERLLDDF</sequence>
<keyword evidence="3" id="KW-1133">Transmembrane helix</keyword>
<dbReference type="Proteomes" id="UP001208041">
    <property type="component" value="Unassembled WGS sequence"/>
</dbReference>
<comment type="caution">
    <text evidence="4">The sequence shown here is derived from an EMBL/GenBank/DDBJ whole genome shotgun (WGS) entry which is preliminary data.</text>
</comment>
<evidence type="ECO:0000256" key="1">
    <source>
        <dbReference type="SAM" id="Coils"/>
    </source>
</evidence>
<gene>
    <name evidence="4" type="ORF">OH136_01890</name>
</gene>
<keyword evidence="3" id="KW-0472">Membrane</keyword>
<feature type="compositionally biased region" description="Low complexity" evidence="2">
    <location>
        <begin position="646"/>
        <end position="666"/>
    </location>
</feature>
<evidence type="ECO:0000256" key="2">
    <source>
        <dbReference type="SAM" id="MobiDB-lite"/>
    </source>
</evidence>
<feature type="coiled-coil region" evidence="1">
    <location>
        <begin position="492"/>
        <end position="642"/>
    </location>
</feature>
<reference evidence="4" key="1">
    <citation type="submission" date="2022-10" db="EMBL/GenBank/DDBJ databases">
        <authorList>
            <person name="Yue Y."/>
        </authorList>
    </citation>
    <scope>NUCLEOTIDE SEQUENCE</scope>
    <source>
        <strain evidence="4">Z654</strain>
    </source>
</reference>
<feature type="transmembrane region" description="Helical" evidence="3">
    <location>
        <begin position="157"/>
        <end position="176"/>
    </location>
</feature>
<feature type="compositionally biased region" description="Polar residues" evidence="2">
    <location>
        <begin position="784"/>
        <end position="804"/>
    </location>
</feature>
<proteinExistence type="predicted"/>
<evidence type="ECO:0000256" key="3">
    <source>
        <dbReference type="SAM" id="Phobius"/>
    </source>
</evidence>
<protein>
    <submittedName>
        <fullName evidence="4">DUF4175 domain-containing protein</fullName>
    </submittedName>
</protein>
<dbReference type="RefSeq" id="WP_263952134.1">
    <property type="nucleotide sequence ID" value="NZ_JAOYFC010000001.1"/>
</dbReference>
<feature type="transmembrane region" description="Helical" evidence="3">
    <location>
        <begin position="38"/>
        <end position="58"/>
    </location>
</feature>
<name>A0AAE3IX21_9RHOB</name>
<accession>A0AAE3IX21</accession>
<feature type="compositionally biased region" description="Basic and acidic residues" evidence="2">
    <location>
        <begin position="734"/>
        <end position="744"/>
    </location>
</feature>
<feature type="region of interest" description="Disordered" evidence="2">
    <location>
        <begin position="774"/>
        <end position="836"/>
    </location>
</feature>
<keyword evidence="1" id="KW-0175">Coiled coil</keyword>